<keyword evidence="10" id="KW-0121">Carboxypeptidase</keyword>
<evidence type="ECO:0000259" key="9">
    <source>
        <dbReference type="Pfam" id="PF00144"/>
    </source>
</evidence>
<dbReference type="Pfam" id="PF00144">
    <property type="entry name" value="Beta-lactamase"/>
    <property type="match status" value="1"/>
</dbReference>
<dbReference type="InterPro" id="IPR001466">
    <property type="entry name" value="Beta-lactam-related"/>
</dbReference>
<dbReference type="Gene3D" id="3.40.710.10">
    <property type="entry name" value="DD-peptidase/beta-lactamase superfamily"/>
    <property type="match status" value="1"/>
</dbReference>
<dbReference type="Proteomes" id="UP000320055">
    <property type="component" value="Unassembled WGS sequence"/>
</dbReference>
<dbReference type="GO" id="GO:0005576">
    <property type="term" value="C:extracellular region"/>
    <property type="evidence" value="ECO:0007669"/>
    <property type="project" value="InterPro"/>
</dbReference>
<dbReference type="SUPFAM" id="SSF56601">
    <property type="entry name" value="beta-lactamase/transpeptidase-like"/>
    <property type="match status" value="1"/>
</dbReference>
<proteinExistence type="predicted"/>
<keyword evidence="3" id="KW-0677">Repeat</keyword>
<dbReference type="Gene3D" id="2.150.10.10">
    <property type="entry name" value="Serralysin-like metalloprotease, C-terminal"/>
    <property type="match status" value="3"/>
</dbReference>
<dbReference type="InterPro" id="IPR012338">
    <property type="entry name" value="Beta-lactam/transpept-like"/>
</dbReference>
<dbReference type="SUPFAM" id="SSF53474">
    <property type="entry name" value="alpha/beta-Hydrolases"/>
    <property type="match status" value="1"/>
</dbReference>
<keyword evidence="6" id="KW-0843">Virulence</keyword>
<evidence type="ECO:0000313" key="11">
    <source>
        <dbReference type="Proteomes" id="UP000320055"/>
    </source>
</evidence>
<keyword evidence="8" id="KW-0472">Membrane</keyword>
<evidence type="ECO:0000256" key="7">
    <source>
        <dbReference type="ARBA" id="ARBA00023098"/>
    </source>
</evidence>
<gene>
    <name evidence="10" type="ORF">H1P_220009</name>
</gene>
<keyword evidence="11" id="KW-1185">Reference proteome</keyword>
<evidence type="ECO:0000256" key="4">
    <source>
        <dbReference type="ARBA" id="ARBA00022801"/>
    </source>
</evidence>
<evidence type="ECO:0000256" key="1">
    <source>
        <dbReference type="ARBA" id="ARBA00004370"/>
    </source>
</evidence>
<keyword evidence="10" id="KW-0645">Protease</keyword>
<evidence type="ECO:0000256" key="3">
    <source>
        <dbReference type="ARBA" id="ARBA00022737"/>
    </source>
</evidence>
<feature type="domain" description="Beta-lactamase-related" evidence="9">
    <location>
        <begin position="42"/>
        <end position="361"/>
    </location>
</feature>
<sequence>MTNQNQIDSAENQTPELPENLEQKLETALLQTAQDINTPDIGVSVGVVTPEGKWNGATGLSNLETQEATQPDDLFKIASISKAYTSTVILKLQEQGKPRLDDTIDKWLPEIAEKITNGENLTIRQLLDGTGGVWDYFNLDGEFLPDFIADYLSGSNRDWQPEELVTYAFDKPAFSGSDSTEKWTYTNTGNLIAALIAEKATGEPFKQILDEEILEPLGLDNTFFTTEDVSLEKLAKGYDDILTGNGNIGQDGNLEDYTAVNTEISYGSGSIVSSAEDVAKFFDSLASGALLSPESTAEIFNYVDTGFNRSRTQLDKFGLGVYPSQLPWGETRSMDGSQFGYRSQVDYFSSSDTTISILANRGILGNPQTILVIEAYKASIANTLGLNDNLAINGTETDNYLTGTSNNDVINGRDGNDILVGKKGLDALDGGKGDDFLSAGAGNDYLFGKEGDDNLYGGKDDDFLNGGVGNDLLQGGKGSDFLVGGDGQDLLQGGKDDDLLSGGAGNDLVRDTQGNNSLYGNDGDDLLFAGSGNDRLYGDAGSDRAFANAGNDQLFGGKGDDYLNSGKGDDNLIGGEGNDTLIGLSGSNTLTGGAGSDRFILSEDGTNTITDFTQGKDLLELPENISFSDLDISQGSGDHANNTLITFNSETLAVLNNINSEDISQSDFEDTTQTLSFPKPTGDHAVGTTSYHFIDPEREETYTEDPDDKREITAKVWYPSENTSSTTAPYMSENLSNALATAVGIPPQDFTDITQSIPTNSIANAPIAKTKSEYPVLFLSHGFGGLPELNTIKAEELASQGYVVIALNHTYDSTVNLFPDGRVITQSPTFGGFLGASENPELFAESIDIRAKDAQFVLDELEEIDTEENSTDLFGEKLDLDRVGILGYSLGGATAAKVLAEDSRFKAGINLDGGLFGDVASASLSQPFLTFNNEAFSTGNSSDPLDKDFNQIQQSFVENLQNEGYEVTISGTTHSDFNDIPFLSSFLANSGIELGALGTILDANANNSEDFEPTDPELTARIINDYTTAFFEQHLNDRESPLLAGETSPYSEVMFQSYNVNSPEPQFGTVNADVLEIDSTDQLVFAGEGNDLIDATTSNSNNRLYGGDGDDTLILGTGDPLRGSRGDRIVADAGADLLFVGKGGDNTLTGGTGADQFWIAVAKIPSSPNIVTDYNPTEDIIGISGLGIGFEELNLTQQEDDVLIQANGRDLAIFQGVTTDNLGADNFVFA</sequence>
<dbReference type="RefSeq" id="WP_144864651.1">
    <property type="nucleotide sequence ID" value="NZ_LR213783.1"/>
</dbReference>
<accession>A0A563VQM5</accession>
<dbReference type="Pfam" id="PF03403">
    <property type="entry name" value="PAF-AH_p_II"/>
    <property type="match status" value="1"/>
</dbReference>
<evidence type="ECO:0000256" key="5">
    <source>
        <dbReference type="ARBA" id="ARBA00022963"/>
    </source>
</evidence>
<keyword evidence="7" id="KW-0443">Lipid metabolism</keyword>
<keyword evidence="4" id="KW-0378">Hydrolase</keyword>
<protein>
    <submittedName>
        <fullName evidence="10">Serine-type D-Ala-D-Ala carboxypeptidase</fullName>
    </submittedName>
</protein>
<dbReference type="GO" id="GO:0090729">
    <property type="term" value="F:toxin activity"/>
    <property type="evidence" value="ECO:0007669"/>
    <property type="project" value="UniProtKB-KW"/>
</dbReference>
<dbReference type="GO" id="GO:0016042">
    <property type="term" value="P:lipid catabolic process"/>
    <property type="evidence" value="ECO:0007669"/>
    <property type="project" value="UniProtKB-KW"/>
</dbReference>
<dbReference type="Pfam" id="PF00353">
    <property type="entry name" value="HemolysinCabind"/>
    <property type="match status" value="7"/>
</dbReference>
<evidence type="ECO:0000256" key="6">
    <source>
        <dbReference type="ARBA" id="ARBA00023026"/>
    </source>
</evidence>
<dbReference type="GO" id="GO:0016020">
    <property type="term" value="C:membrane"/>
    <property type="evidence" value="ECO:0007669"/>
    <property type="project" value="UniProtKB-SubCell"/>
</dbReference>
<dbReference type="PANTHER" id="PTHR10272">
    <property type="entry name" value="PLATELET-ACTIVATING FACTOR ACETYLHYDROLASE"/>
    <property type="match status" value="1"/>
</dbReference>
<dbReference type="InterPro" id="IPR029058">
    <property type="entry name" value="AB_hydrolase_fold"/>
</dbReference>
<dbReference type="GO" id="GO:0005509">
    <property type="term" value="F:calcium ion binding"/>
    <property type="evidence" value="ECO:0007669"/>
    <property type="project" value="InterPro"/>
</dbReference>
<dbReference type="OrthoDB" id="9797709at2"/>
<comment type="subcellular location">
    <subcellularLocation>
        <location evidence="1">Membrane</location>
    </subcellularLocation>
</comment>
<dbReference type="EMBL" id="CAACVJ010000135">
    <property type="protein sequence ID" value="VEP13768.1"/>
    <property type="molecule type" value="Genomic_DNA"/>
</dbReference>
<dbReference type="InterPro" id="IPR018511">
    <property type="entry name" value="Hemolysin-typ_Ca-bd_CS"/>
</dbReference>
<dbReference type="SUPFAM" id="SSF51120">
    <property type="entry name" value="beta-Roll"/>
    <property type="match status" value="3"/>
</dbReference>
<dbReference type="InterPro" id="IPR001343">
    <property type="entry name" value="Hemolysn_Ca-bd"/>
</dbReference>
<evidence type="ECO:0000313" key="10">
    <source>
        <dbReference type="EMBL" id="VEP13768.1"/>
    </source>
</evidence>
<dbReference type="GO" id="GO:0003847">
    <property type="term" value="F:1-alkyl-2-acetylglycerophosphocholine esterase activity"/>
    <property type="evidence" value="ECO:0007669"/>
    <property type="project" value="TreeGrafter"/>
</dbReference>
<name>A0A563VQM5_9CYAN</name>
<dbReference type="AlphaFoldDB" id="A0A563VQM5"/>
<dbReference type="PANTHER" id="PTHR10272:SF0">
    <property type="entry name" value="PLATELET-ACTIVATING FACTOR ACETYLHYDROLASE"/>
    <property type="match status" value="1"/>
</dbReference>
<dbReference type="InterPro" id="IPR011049">
    <property type="entry name" value="Serralysin-like_metalloprot_C"/>
</dbReference>
<dbReference type="GO" id="GO:0004180">
    <property type="term" value="F:carboxypeptidase activity"/>
    <property type="evidence" value="ECO:0007669"/>
    <property type="project" value="UniProtKB-KW"/>
</dbReference>
<dbReference type="InterPro" id="IPR003995">
    <property type="entry name" value="RTX_toxin_determinant-A"/>
</dbReference>
<organism evidence="10 11">
    <name type="scientific">Hyella patelloides LEGE 07179</name>
    <dbReference type="NCBI Taxonomy" id="945734"/>
    <lineage>
        <taxon>Bacteria</taxon>
        <taxon>Bacillati</taxon>
        <taxon>Cyanobacteriota</taxon>
        <taxon>Cyanophyceae</taxon>
        <taxon>Pleurocapsales</taxon>
        <taxon>Hyellaceae</taxon>
        <taxon>Hyella</taxon>
    </lineage>
</organism>
<reference evidence="10 11" key="1">
    <citation type="submission" date="2019-01" db="EMBL/GenBank/DDBJ databases">
        <authorList>
            <person name="Brito A."/>
        </authorList>
    </citation>
    <scope>NUCLEOTIDE SEQUENCE [LARGE SCALE GENOMIC DNA]</scope>
    <source>
        <strain evidence="10">1</strain>
    </source>
</reference>
<evidence type="ECO:0000256" key="8">
    <source>
        <dbReference type="ARBA" id="ARBA00023136"/>
    </source>
</evidence>
<dbReference type="PRINTS" id="PR01488">
    <property type="entry name" value="RTXTOXINA"/>
</dbReference>
<dbReference type="PROSITE" id="PS00330">
    <property type="entry name" value="HEMOLYSIN_CALCIUM"/>
    <property type="match status" value="4"/>
</dbReference>
<dbReference type="Gene3D" id="3.40.50.1820">
    <property type="entry name" value="alpha/beta hydrolase"/>
    <property type="match status" value="1"/>
</dbReference>
<dbReference type="PRINTS" id="PR00313">
    <property type="entry name" value="CABNDNGRPT"/>
</dbReference>
<evidence type="ECO:0000256" key="2">
    <source>
        <dbReference type="ARBA" id="ARBA00022656"/>
    </source>
</evidence>
<keyword evidence="2" id="KW-0800">Toxin</keyword>
<keyword evidence="5" id="KW-0442">Lipid degradation</keyword>